<evidence type="ECO:0000313" key="1">
    <source>
        <dbReference type="EMBL" id="GAI37280.1"/>
    </source>
</evidence>
<comment type="caution">
    <text evidence="1">The sequence shown here is derived from an EMBL/GenBank/DDBJ whole genome shotgun (WGS) entry which is preliminary data.</text>
</comment>
<accession>X1PE18</accession>
<dbReference type="AlphaFoldDB" id="X1PE18"/>
<reference evidence="1" key="1">
    <citation type="journal article" date="2014" name="Front. Microbiol.">
        <title>High frequency of phylogenetically diverse reductive dehalogenase-homologous genes in deep subseafloor sedimentary metagenomes.</title>
        <authorList>
            <person name="Kawai M."/>
            <person name="Futagami T."/>
            <person name="Toyoda A."/>
            <person name="Takaki Y."/>
            <person name="Nishi S."/>
            <person name="Hori S."/>
            <person name="Arai W."/>
            <person name="Tsubouchi T."/>
            <person name="Morono Y."/>
            <person name="Uchiyama I."/>
            <person name="Ito T."/>
            <person name="Fujiyama A."/>
            <person name="Inagaki F."/>
            <person name="Takami H."/>
        </authorList>
    </citation>
    <scope>NUCLEOTIDE SEQUENCE</scope>
    <source>
        <strain evidence="1">Expedition CK06-06</strain>
    </source>
</reference>
<gene>
    <name evidence="1" type="ORF">S06H3_38519</name>
</gene>
<name>X1PE18_9ZZZZ</name>
<feature type="non-terminal residue" evidence="1">
    <location>
        <position position="51"/>
    </location>
</feature>
<organism evidence="1">
    <name type="scientific">marine sediment metagenome</name>
    <dbReference type="NCBI Taxonomy" id="412755"/>
    <lineage>
        <taxon>unclassified sequences</taxon>
        <taxon>metagenomes</taxon>
        <taxon>ecological metagenomes</taxon>
    </lineage>
</organism>
<proteinExistence type="predicted"/>
<protein>
    <submittedName>
        <fullName evidence="1">Uncharacterized protein</fullName>
    </submittedName>
</protein>
<dbReference type="EMBL" id="BARV01023485">
    <property type="protein sequence ID" value="GAI37280.1"/>
    <property type="molecule type" value="Genomic_DNA"/>
</dbReference>
<sequence length="51" mass="5682">MLESEHRYPAYIRLQQEEASVKPFACLFELKSGQSLGGDSLRLEEGIKAGV</sequence>